<dbReference type="PROSITE" id="PS50943">
    <property type="entry name" value="HTH_CROC1"/>
    <property type="match status" value="1"/>
</dbReference>
<dbReference type="RefSeq" id="WP_207088826.1">
    <property type="nucleotide sequence ID" value="NZ_JAFLQW010000392.1"/>
</dbReference>
<dbReference type="SUPFAM" id="SSF52540">
    <property type="entry name" value="P-loop containing nucleoside triphosphate hydrolases"/>
    <property type="match status" value="1"/>
</dbReference>
<dbReference type="Proteomes" id="UP000664844">
    <property type="component" value="Unassembled WGS sequence"/>
</dbReference>
<dbReference type="CDD" id="cd00093">
    <property type="entry name" value="HTH_XRE"/>
    <property type="match status" value="1"/>
</dbReference>
<evidence type="ECO:0000259" key="1">
    <source>
        <dbReference type="PROSITE" id="PS50943"/>
    </source>
</evidence>
<dbReference type="EMBL" id="JAFLQW010000392">
    <property type="protein sequence ID" value="MBO0350345.1"/>
    <property type="molecule type" value="Genomic_DNA"/>
</dbReference>
<comment type="caution">
    <text evidence="2">The sequence shown here is derived from an EMBL/GenBank/DDBJ whole genome shotgun (WGS) entry which is preliminary data.</text>
</comment>
<reference evidence="2 3" key="1">
    <citation type="submission" date="2021-03" db="EMBL/GenBank/DDBJ databases">
        <title>Metabolic Capacity of the Antarctic Cyanobacterium Phormidium pseudopriestleyi that Sustains Oxygenic Photosynthesis in the Presence of Hydrogen Sulfide.</title>
        <authorList>
            <person name="Lumian J.E."/>
            <person name="Jungblut A.D."/>
            <person name="Dillon M.L."/>
            <person name="Hawes I."/>
            <person name="Doran P.T."/>
            <person name="Mackey T.J."/>
            <person name="Dick G.J."/>
            <person name="Grettenberger C.L."/>
            <person name="Sumner D.Y."/>
        </authorList>
    </citation>
    <scope>NUCLEOTIDE SEQUENCE [LARGE SCALE GENOMIC DNA]</scope>
    <source>
        <strain evidence="2 3">FRX01</strain>
    </source>
</reference>
<dbReference type="InterPro" id="IPR027417">
    <property type="entry name" value="P-loop_NTPase"/>
</dbReference>
<organism evidence="2 3">
    <name type="scientific">Phormidium pseudopriestleyi FRX01</name>
    <dbReference type="NCBI Taxonomy" id="1759528"/>
    <lineage>
        <taxon>Bacteria</taxon>
        <taxon>Bacillati</taxon>
        <taxon>Cyanobacteriota</taxon>
        <taxon>Cyanophyceae</taxon>
        <taxon>Oscillatoriophycideae</taxon>
        <taxon>Oscillatoriales</taxon>
        <taxon>Oscillatoriaceae</taxon>
        <taxon>Phormidium</taxon>
    </lineage>
</organism>
<dbReference type="Gene3D" id="1.10.260.40">
    <property type="entry name" value="lambda repressor-like DNA-binding domains"/>
    <property type="match status" value="1"/>
</dbReference>
<accession>A0ABS3FTB9</accession>
<evidence type="ECO:0000313" key="3">
    <source>
        <dbReference type="Proteomes" id="UP000664844"/>
    </source>
</evidence>
<sequence length="719" mass="82473">MAGNRSEWPSDLGPTLAKIRNNAGLTQGDIETASEQPDVSLAQSRISRIEKGTVNPSKKEIKDYLGAIETKDALDYGKFLDQSWEKLQRPSFWNPQREDLWKAETCLQELNPLISPDAPDYLRCQAEMHQKRIQQEAEYLGSLKHSIAYVGSIGVGKTTAICHITGLLIPKAKKFALKNALSVAAGRTTVCEVGIKVGEKLGVRIKPQTPEEIDKSINDLCVQCFSENQEQQDREKADLGGIVPLEIKRLLLNMADLNDEGLSELVKSCKSPDSLVAKFKEKLRLQDRKREEIWFEEKNSDPTDMEWLKETFKAINYGNNPEVTVPKQMDVIVPDRVFSDSVFELEIIDTRGLDNEGTTIRRDIIDCLDNPRTLTVLCSSFNDAPSSQICDIIENLINEGSQKVLQERMLILCLPKNAEAEEITNPETGDFVELIEEAYEIKKKEVHNKIRPRLKDCDEKDIPVLFFNAQADEDDPSEIFDDLLKKIGDLRNRSCSRLRGTINASNILIQNQKEANSEKAYQKIRESVKNFLDKSSQNPLILSPSYRCLIREIEKSHQKTILATMRRRGRYDNLDIYLLLGKGAREVAWVATNPLFHRFEGRIDVLKSDALVKEYAKEFVEEILVNWKIWREDFLSSTQAWGEEIFKTPLSDDYLLWWECNKYKGGYKKDVVKKLEDWFDKKQDLQNHLNHQIQEAWEEKVLEKLEMLVDDGIELEETD</sequence>
<keyword evidence="3" id="KW-1185">Reference proteome</keyword>
<gene>
    <name evidence="2" type="ORF">J0895_14765</name>
</gene>
<dbReference type="InterPro" id="IPR010982">
    <property type="entry name" value="Lambda_DNA-bd_dom_sf"/>
</dbReference>
<evidence type="ECO:0000313" key="2">
    <source>
        <dbReference type="EMBL" id="MBO0350345.1"/>
    </source>
</evidence>
<proteinExistence type="predicted"/>
<feature type="domain" description="HTH cro/C1-type" evidence="1">
    <location>
        <begin position="16"/>
        <end position="74"/>
    </location>
</feature>
<protein>
    <recommendedName>
        <fullName evidence="1">HTH cro/C1-type domain-containing protein</fullName>
    </recommendedName>
</protein>
<dbReference type="InterPro" id="IPR001387">
    <property type="entry name" value="Cro/C1-type_HTH"/>
</dbReference>
<name>A0ABS3FTB9_9CYAN</name>